<name>A0A1N7APV3_9BACT</name>
<accession>A0A1N7APV3</accession>
<evidence type="ECO:0000256" key="2">
    <source>
        <dbReference type="ARBA" id="ARBA00023015"/>
    </source>
</evidence>
<dbReference type="RefSeq" id="WP_076423027.1">
    <property type="nucleotide sequence ID" value="NZ_FTNM01000006.1"/>
</dbReference>
<dbReference type="GO" id="GO:0016987">
    <property type="term" value="F:sigma factor activity"/>
    <property type="evidence" value="ECO:0007669"/>
    <property type="project" value="UniProtKB-KW"/>
</dbReference>
<dbReference type="Pfam" id="PF04542">
    <property type="entry name" value="Sigma70_r2"/>
    <property type="match status" value="1"/>
</dbReference>
<dbReference type="Gene3D" id="1.10.1740.10">
    <property type="match status" value="1"/>
</dbReference>
<keyword evidence="2" id="KW-0805">Transcription regulation</keyword>
<evidence type="ECO:0000256" key="1">
    <source>
        <dbReference type="ARBA" id="ARBA00010641"/>
    </source>
</evidence>
<dbReference type="EMBL" id="FTNM01000006">
    <property type="protein sequence ID" value="SIR41065.1"/>
    <property type="molecule type" value="Genomic_DNA"/>
</dbReference>
<feature type="domain" description="RNA polymerase sigma factor 70 region 4 type 2" evidence="7">
    <location>
        <begin position="136"/>
        <end position="188"/>
    </location>
</feature>
<dbReference type="InterPro" id="IPR013249">
    <property type="entry name" value="RNA_pol_sigma70_r4_t2"/>
</dbReference>
<dbReference type="Proteomes" id="UP000185924">
    <property type="component" value="Unassembled WGS sequence"/>
</dbReference>
<proteinExistence type="inferred from homology"/>
<evidence type="ECO:0000256" key="3">
    <source>
        <dbReference type="ARBA" id="ARBA00023082"/>
    </source>
</evidence>
<evidence type="ECO:0000313" key="8">
    <source>
        <dbReference type="EMBL" id="SIR41065.1"/>
    </source>
</evidence>
<reference evidence="9" key="1">
    <citation type="submission" date="2017-01" db="EMBL/GenBank/DDBJ databases">
        <authorList>
            <person name="Varghese N."/>
            <person name="Submissions S."/>
        </authorList>
    </citation>
    <scope>NUCLEOTIDE SEQUENCE [LARGE SCALE GENOMIC DNA]</scope>
    <source>
        <strain evidence="9">DM9</strain>
    </source>
</reference>
<dbReference type="STRING" id="1077936.SAMN05421545_3484"/>
<keyword evidence="9" id="KW-1185">Reference proteome</keyword>
<dbReference type="InterPro" id="IPR007627">
    <property type="entry name" value="RNA_pol_sigma70_r2"/>
</dbReference>
<gene>
    <name evidence="8" type="ORF">SAMN05421545_3484</name>
</gene>
<dbReference type="InterPro" id="IPR013324">
    <property type="entry name" value="RNA_pol_sigma_r3/r4-like"/>
</dbReference>
<dbReference type="PANTHER" id="PTHR43133:SF8">
    <property type="entry name" value="RNA POLYMERASE SIGMA FACTOR HI_1459-RELATED"/>
    <property type="match status" value="1"/>
</dbReference>
<evidence type="ECO:0000259" key="6">
    <source>
        <dbReference type="Pfam" id="PF04542"/>
    </source>
</evidence>
<organism evidence="8 9">
    <name type="scientific">Pontibacter lucknowensis</name>
    <dbReference type="NCBI Taxonomy" id="1077936"/>
    <lineage>
        <taxon>Bacteria</taxon>
        <taxon>Pseudomonadati</taxon>
        <taxon>Bacteroidota</taxon>
        <taxon>Cytophagia</taxon>
        <taxon>Cytophagales</taxon>
        <taxon>Hymenobacteraceae</taxon>
        <taxon>Pontibacter</taxon>
    </lineage>
</organism>
<dbReference type="NCBIfam" id="TIGR02937">
    <property type="entry name" value="sigma70-ECF"/>
    <property type="match status" value="1"/>
</dbReference>
<comment type="similarity">
    <text evidence="1">Belongs to the sigma-70 factor family. ECF subfamily.</text>
</comment>
<keyword evidence="5" id="KW-0804">Transcription</keyword>
<dbReference type="PANTHER" id="PTHR43133">
    <property type="entry name" value="RNA POLYMERASE ECF-TYPE SIGMA FACTO"/>
    <property type="match status" value="1"/>
</dbReference>
<dbReference type="InterPro" id="IPR039425">
    <property type="entry name" value="RNA_pol_sigma-70-like"/>
</dbReference>
<dbReference type="InterPro" id="IPR013325">
    <property type="entry name" value="RNA_pol_sigma_r2"/>
</dbReference>
<dbReference type="SUPFAM" id="SSF88659">
    <property type="entry name" value="Sigma3 and sigma4 domains of RNA polymerase sigma factors"/>
    <property type="match status" value="1"/>
</dbReference>
<keyword evidence="4" id="KW-0238">DNA-binding</keyword>
<sequence>MLPFFIKLFTNAKPPPDDEELVRLYKETGELEHLGELFQRHSKLVYLVCQKYLQDPEESKDATMQLFEHVSKALLQHEVSNFKSWLHVTTRNFCLMQLRTNKHKTTVPLSDNAPPVMENTEPLHPSDAEENEKMEQALHAALKELPPQQRECVELFYLQQKSYKEISTLTGCDLNKVKSYIQNGKRNLKIIMEKNHAAR</sequence>
<dbReference type="AlphaFoldDB" id="A0A1N7APV3"/>
<evidence type="ECO:0000259" key="7">
    <source>
        <dbReference type="Pfam" id="PF08281"/>
    </source>
</evidence>
<dbReference type="OrthoDB" id="1116873at2"/>
<dbReference type="InterPro" id="IPR014284">
    <property type="entry name" value="RNA_pol_sigma-70_dom"/>
</dbReference>
<dbReference type="SUPFAM" id="SSF88946">
    <property type="entry name" value="Sigma2 domain of RNA polymerase sigma factors"/>
    <property type="match status" value="1"/>
</dbReference>
<evidence type="ECO:0000313" key="9">
    <source>
        <dbReference type="Proteomes" id="UP000185924"/>
    </source>
</evidence>
<keyword evidence="3" id="KW-0731">Sigma factor</keyword>
<dbReference type="Gene3D" id="1.10.10.10">
    <property type="entry name" value="Winged helix-like DNA-binding domain superfamily/Winged helix DNA-binding domain"/>
    <property type="match status" value="1"/>
</dbReference>
<dbReference type="GO" id="GO:0003677">
    <property type="term" value="F:DNA binding"/>
    <property type="evidence" value="ECO:0007669"/>
    <property type="project" value="UniProtKB-KW"/>
</dbReference>
<evidence type="ECO:0000256" key="4">
    <source>
        <dbReference type="ARBA" id="ARBA00023125"/>
    </source>
</evidence>
<feature type="domain" description="RNA polymerase sigma-70 region 2" evidence="6">
    <location>
        <begin position="37"/>
        <end position="102"/>
    </location>
</feature>
<evidence type="ECO:0000256" key="5">
    <source>
        <dbReference type="ARBA" id="ARBA00023163"/>
    </source>
</evidence>
<protein>
    <submittedName>
        <fullName evidence="8">RNA polymerase sigma-70 factor, ECF subfamily</fullName>
    </submittedName>
</protein>
<dbReference type="CDD" id="cd06171">
    <property type="entry name" value="Sigma70_r4"/>
    <property type="match status" value="1"/>
</dbReference>
<dbReference type="GO" id="GO:0006352">
    <property type="term" value="P:DNA-templated transcription initiation"/>
    <property type="evidence" value="ECO:0007669"/>
    <property type="project" value="InterPro"/>
</dbReference>
<dbReference type="InterPro" id="IPR036388">
    <property type="entry name" value="WH-like_DNA-bd_sf"/>
</dbReference>
<dbReference type="Pfam" id="PF08281">
    <property type="entry name" value="Sigma70_r4_2"/>
    <property type="match status" value="1"/>
</dbReference>